<evidence type="ECO:0000313" key="11">
    <source>
        <dbReference type="Proteomes" id="UP001518925"/>
    </source>
</evidence>
<evidence type="ECO:0000256" key="4">
    <source>
        <dbReference type="ARBA" id="ARBA00022692"/>
    </source>
</evidence>
<evidence type="ECO:0000256" key="2">
    <source>
        <dbReference type="ARBA" id="ARBA00006448"/>
    </source>
</evidence>
<dbReference type="PANTHER" id="PTHR34582:SF7">
    <property type="entry name" value="UPF0702 TRANSMEMBRANE PROTEIN YDFS"/>
    <property type="match status" value="1"/>
</dbReference>
<evidence type="ECO:0000256" key="7">
    <source>
        <dbReference type="SAM" id="Phobius"/>
    </source>
</evidence>
<keyword evidence="5 7" id="KW-1133">Transmembrane helix</keyword>
<dbReference type="InterPro" id="IPR007353">
    <property type="entry name" value="DUF421"/>
</dbReference>
<organism evidence="10 11">
    <name type="scientific">Bacillus suaedaesalsae</name>
    <dbReference type="NCBI Taxonomy" id="2810349"/>
    <lineage>
        <taxon>Bacteria</taxon>
        <taxon>Bacillati</taxon>
        <taxon>Bacillota</taxon>
        <taxon>Bacilli</taxon>
        <taxon>Bacillales</taxon>
        <taxon>Bacillaceae</taxon>
        <taxon>Bacillus</taxon>
    </lineage>
</organism>
<evidence type="ECO:0000256" key="5">
    <source>
        <dbReference type="ARBA" id="ARBA00022989"/>
    </source>
</evidence>
<dbReference type="InterPro" id="IPR048454">
    <property type="entry name" value="YetF_N"/>
</dbReference>
<protein>
    <submittedName>
        <fullName evidence="10">DUF421 domain-containing protein</fullName>
    </submittedName>
</protein>
<dbReference type="Pfam" id="PF20730">
    <property type="entry name" value="YetF_N"/>
    <property type="match status" value="1"/>
</dbReference>
<feature type="domain" description="YetF C-terminal" evidence="8">
    <location>
        <begin position="81"/>
        <end position="216"/>
    </location>
</feature>
<keyword evidence="4 7" id="KW-0812">Transmembrane</keyword>
<reference evidence="10 11" key="1">
    <citation type="submission" date="2021-02" db="EMBL/GenBank/DDBJ databases">
        <title>Bacillus sp. RD4P76, an endophyte from a halophyte.</title>
        <authorList>
            <person name="Sun J.-Q."/>
        </authorList>
    </citation>
    <scope>NUCLEOTIDE SEQUENCE [LARGE SCALE GENOMIC DNA]</scope>
    <source>
        <strain evidence="10 11">RD4P76</strain>
    </source>
</reference>
<proteinExistence type="inferred from homology"/>
<accession>A0ABS2DL43</accession>
<keyword evidence="6 7" id="KW-0472">Membrane</keyword>
<evidence type="ECO:0000256" key="1">
    <source>
        <dbReference type="ARBA" id="ARBA00004651"/>
    </source>
</evidence>
<name>A0ABS2DL43_9BACI</name>
<keyword evidence="3" id="KW-1003">Cell membrane</keyword>
<comment type="subcellular location">
    <subcellularLocation>
        <location evidence="1">Cell membrane</location>
        <topology evidence="1">Multi-pass membrane protein</topology>
    </subcellularLocation>
</comment>
<feature type="transmembrane region" description="Helical" evidence="7">
    <location>
        <begin position="6"/>
        <end position="25"/>
    </location>
</feature>
<evidence type="ECO:0000259" key="9">
    <source>
        <dbReference type="Pfam" id="PF20730"/>
    </source>
</evidence>
<dbReference type="EMBL" id="JAFELM010000030">
    <property type="protein sequence ID" value="MBM6618193.1"/>
    <property type="molecule type" value="Genomic_DNA"/>
</dbReference>
<dbReference type="Gene3D" id="3.30.240.20">
    <property type="entry name" value="bsu07140 like domains"/>
    <property type="match status" value="2"/>
</dbReference>
<feature type="transmembrane region" description="Helical" evidence="7">
    <location>
        <begin position="34"/>
        <end position="53"/>
    </location>
</feature>
<feature type="transmembrane region" description="Helical" evidence="7">
    <location>
        <begin position="59"/>
        <end position="78"/>
    </location>
</feature>
<sequence length="232" mass="26302">MNVTELLLRMTLSFLVLLTLTRIMGRQEISQNTFFNFVSAITIGTIGGSLVINQNLSKSNGVIALVGWTIFTLVMEFIDLKSKKARDLIEGQPVIVIKEGQILEKQMKKTRLDVNTLNAMLREKSIFSLAEVNYAIFETDGKLSVLKKDEKQPMTQGDLKGTVEKQKQIPIPTSVIEDGQFSKQNLQKLNLNEEWVIQRLSEQGIESISEVFYAKIQQDGSLYIDKRHDVLH</sequence>
<dbReference type="Pfam" id="PF04239">
    <property type="entry name" value="DUF421"/>
    <property type="match status" value="1"/>
</dbReference>
<keyword evidence="11" id="KW-1185">Reference proteome</keyword>
<comment type="similarity">
    <text evidence="2">Belongs to the UPF0702 family.</text>
</comment>
<dbReference type="RefSeq" id="WP_204203551.1">
    <property type="nucleotide sequence ID" value="NZ_JAFELM010000030.1"/>
</dbReference>
<feature type="domain" description="YetF-like N-terminal transmembrane" evidence="9">
    <location>
        <begin position="5"/>
        <end position="78"/>
    </location>
</feature>
<evidence type="ECO:0000256" key="3">
    <source>
        <dbReference type="ARBA" id="ARBA00022475"/>
    </source>
</evidence>
<dbReference type="PANTHER" id="PTHR34582">
    <property type="entry name" value="UPF0702 TRANSMEMBRANE PROTEIN YCAP"/>
    <property type="match status" value="1"/>
</dbReference>
<dbReference type="InterPro" id="IPR023090">
    <property type="entry name" value="UPF0702_alpha/beta_dom_sf"/>
</dbReference>
<gene>
    <name evidence="10" type="ORF">JR050_11040</name>
</gene>
<evidence type="ECO:0000256" key="6">
    <source>
        <dbReference type="ARBA" id="ARBA00023136"/>
    </source>
</evidence>
<evidence type="ECO:0000259" key="8">
    <source>
        <dbReference type="Pfam" id="PF04239"/>
    </source>
</evidence>
<comment type="caution">
    <text evidence="10">The sequence shown here is derived from an EMBL/GenBank/DDBJ whole genome shotgun (WGS) entry which is preliminary data.</text>
</comment>
<dbReference type="Proteomes" id="UP001518925">
    <property type="component" value="Unassembled WGS sequence"/>
</dbReference>
<evidence type="ECO:0000313" key="10">
    <source>
        <dbReference type="EMBL" id="MBM6618193.1"/>
    </source>
</evidence>